<dbReference type="RefSeq" id="WP_089066932.1">
    <property type="nucleotide sequence ID" value="NZ_CP022358.1"/>
</dbReference>
<keyword evidence="1" id="KW-0732">Signal</keyword>
<protein>
    <submittedName>
        <fullName evidence="2">Uncharacterized protein</fullName>
    </submittedName>
</protein>
<dbReference type="EMBL" id="CP022358">
    <property type="protein sequence ID" value="ASK67920.1"/>
    <property type="molecule type" value="Genomic_DNA"/>
</dbReference>
<feature type="signal peptide" evidence="1">
    <location>
        <begin position="1"/>
        <end position="21"/>
    </location>
</feature>
<sequence length="188" mass="20402">MKFKSTLVALATFVFASSVNATVTYDENGNGFIGKGDIQSVFDWNNSQLQTNASALEFRFFAEGTVTWTCEWWTGSSGTTNGSANNQGTLKYHSEEAEISYDINKVVNFDSRKNKQQMVTGFTLTGNSVALNSVNSTNSVASCGGKGAGKTVVEDSIKYEGSESPLLQVRFAPQDAEPSDWFDLPITE</sequence>
<proteinExistence type="predicted"/>
<evidence type="ECO:0000256" key="1">
    <source>
        <dbReference type="SAM" id="SignalP"/>
    </source>
</evidence>
<evidence type="ECO:0000313" key="3">
    <source>
        <dbReference type="Proteomes" id="UP000198367"/>
    </source>
</evidence>
<name>A0A220UIU5_9GAMM</name>
<feature type="chain" id="PRO_5013347386" evidence="1">
    <location>
        <begin position="22"/>
        <end position="188"/>
    </location>
</feature>
<dbReference type="Proteomes" id="UP000198367">
    <property type="component" value="Chromosome"/>
</dbReference>
<gene>
    <name evidence="2" type="ORF">CF168_03050</name>
</gene>
<reference evidence="2 3" key="1">
    <citation type="submission" date="2017-07" db="EMBL/GenBank/DDBJ databases">
        <title>Phenotypical and genomic characterization of a clinical isolate of Shewanella bicestrii sp. nov. producing an extended-spectrum beta-lactamase and a new oxacillinase variant.</title>
        <authorList>
            <person name="Jousset A.B."/>
            <person name="Bonnin R.A."/>
            <person name="Girlich D."/>
            <person name="Dabos L."/>
            <person name="Potron A."/>
            <person name="Dortet L."/>
            <person name="Glaser P."/>
            <person name="Naas T."/>
        </authorList>
    </citation>
    <scope>NUCLEOTIDE SEQUENCE [LARGE SCALE GENOMIC DNA]</scope>
    <source>
        <strain evidence="2 3">JAB-1</strain>
    </source>
</reference>
<accession>A0A220UIU5</accession>
<dbReference type="AlphaFoldDB" id="A0A220UIU5"/>
<dbReference type="PROSITE" id="PS00018">
    <property type="entry name" value="EF_HAND_1"/>
    <property type="match status" value="1"/>
</dbReference>
<evidence type="ECO:0000313" key="2">
    <source>
        <dbReference type="EMBL" id="ASK67920.1"/>
    </source>
</evidence>
<keyword evidence="3" id="KW-1185">Reference proteome</keyword>
<dbReference type="KEGG" id="sbj:CF168_03050"/>
<organism evidence="2 3">
    <name type="scientific">Shewanella bicestrii</name>
    <dbReference type="NCBI Taxonomy" id="2018305"/>
    <lineage>
        <taxon>Bacteria</taxon>
        <taxon>Pseudomonadati</taxon>
        <taxon>Pseudomonadota</taxon>
        <taxon>Gammaproteobacteria</taxon>
        <taxon>Alteromonadales</taxon>
        <taxon>Shewanellaceae</taxon>
        <taxon>Shewanella</taxon>
    </lineage>
</organism>
<dbReference type="InterPro" id="IPR018247">
    <property type="entry name" value="EF_Hand_1_Ca_BS"/>
</dbReference>